<organism evidence="1 2">
    <name type="scientific">Bursaphelenchus xylophilus</name>
    <name type="common">Pinewood nematode worm</name>
    <name type="synonym">Aphelenchoides xylophilus</name>
    <dbReference type="NCBI Taxonomy" id="6326"/>
    <lineage>
        <taxon>Eukaryota</taxon>
        <taxon>Metazoa</taxon>
        <taxon>Ecdysozoa</taxon>
        <taxon>Nematoda</taxon>
        <taxon>Chromadorea</taxon>
        <taxon>Rhabditida</taxon>
        <taxon>Tylenchina</taxon>
        <taxon>Tylenchomorpha</taxon>
        <taxon>Aphelenchoidea</taxon>
        <taxon>Aphelenchoididae</taxon>
        <taxon>Bursaphelenchus</taxon>
    </lineage>
</organism>
<reference evidence="1" key="1">
    <citation type="submission" date="2020-09" db="EMBL/GenBank/DDBJ databases">
        <authorList>
            <person name="Kikuchi T."/>
        </authorList>
    </citation>
    <scope>NUCLEOTIDE SEQUENCE</scope>
    <source>
        <strain evidence="1">Ka4C1</strain>
    </source>
</reference>
<name>A0A7I8WHZ4_BURXY</name>
<dbReference type="OrthoDB" id="5821200at2759"/>
<sequence length="245" mass="26729">MGPISLPNSYIDPFVLSTNHKLTWLGERHDQEGVASTVRPSHCTLGWVDLCDNSESGGGKCLFDTSFSLFSVSTKPTNRFQIIPQFSPSADESEISNAISVRGIIDMKVPSIIIFIFVISFTYTTALKCKCTQSSNRNPCDSGICEVDANGSCLTLNHEASGFHYACSTSKLSNGQCTDKTTKSGQKVTVCSCSNDDYCNFQRWGQQEQKSIIDSAEDDDANSSSSLIISTSLMLISAVILRWIN</sequence>
<dbReference type="EMBL" id="CAJFCV020000003">
    <property type="protein sequence ID" value="CAG9109193.1"/>
    <property type="molecule type" value="Genomic_DNA"/>
</dbReference>
<dbReference type="Proteomes" id="UP000582659">
    <property type="component" value="Unassembled WGS sequence"/>
</dbReference>
<gene>
    <name evidence="1" type="ORF">BXYJ_LOCUS7098</name>
</gene>
<proteinExistence type="predicted"/>
<keyword evidence="2" id="KW-1185">Reference proteome</keyword>
<evidence type="ECO:0000313" key="1">
    <source>
        <dbReference type="EMBL" id="CAD5222130.1"/>
    </source>
</evidence>
<dbReference type="EMBL" id="CAJFDI010000003">
    <property type="protein sequence ID" value="CAD5222130.1"/>
    <property type="molecule type" value="Genomic_DNA"/>
</dbReference>
<dbReference type="AlphaFoldDB" id="A0A7I8WHZ4"/>
<evidence type="ECO:0000313" key="2">
    <source>
        <dbReference type="Proteomes" id="UP000659654"/>
    </source>
</evidence>
<accession>A0A7I8WHZ4</accession>
<comment type="caution">
    <text evidence="1">The sequence shown here is derived from an EMBL/GenBank/DDBJ whole genome shotgun (WGS) entry which is preliminary data.</text>
</comment>
<protein>
    <submittedName>
        <fullName evidence="1">(pine wood nematode) hypothetical protein</fullName>
    </submittedName>
</protein>
<dbReference type="Proteomes" id="UP000659654">
    <property type="component" value="Unassembled WGS sequence"/>
</dbReference>